<protein>
    <submittedName>
        <fullName evidence="2">Protein turtle-like A</fullName>
    </submittedName>
</protein>
<feature type="compositionally biased region" description="Basic and acidic residues" evidence="1">
    <location>
        <begin position="335"/>
        <end position="361"/>
    </location>
</feature>
<evidence type="ECO:0000313" key="2">
    <source>
        <dbReference type="EMBL" id="RXM92245.1"/>
    </source>
</evidence>
<feature type="region of interest" description="Disordered" evidence="1">
    <location>
        <begin position="334"/>
        <end position="381"/>
    </location>
</feature>
<evidence type="ECO:0000313" key="3">
    <source>
        <dbReference type="Proteomes" id="UP000289886"/>
    </source>
</evidence>
<feature type="compositionally biased region" description="Polar residues" evidence="1">
    <location>
        <begin position="87"/>
        <end position="98"/>
    </location>
</feature>
<feature type="compositionally biased region" description="Polar residues" evidence="1">
    <location>
        <begin position="126"/>
        <end position="140"/>
    </location>
</feature>
<dbReference type="Proteomes" id="UP000289886">
    <property type="component" value="Unassembled WGS sequence"/>
</dbReference>
<feature type="region of interest" description="Disordered" evidence="1">
    <location>
        <begin position="13"/>
        <end position="109"/>
    </location>
</feature>
<proteinExistence type="predicted"/>
<dbReference type="AlphaFoldDB" id="A0A444UVQ3"/>
<gene>
    <name evidence="2" type="ORF">EOD39_20337</name>
</gene>
<reference evidence="2 3" key="1">
    <citation type="submission" date="2019-01" db="EMBL/GenBank/DDBJ databases">
        <title>Draft Genome and Complete Hox-Cluster Characterization of the Sterlet Sturgeon (Acipenser ruthenus).</title>
        <authorList>
            <person name="Wei Q."/>
        </authorList>
    </citation>
    <scope>NUCLEOTIDE SEQUENCE [LARGE SCALE GENOMIC DNA]</scope>
    <source>
        <strain evidence="2">WHYD16114868_AA</strain>
        <tissue evidence="2">Blood</tissue>
    </source>
</reference>
<feature type="compositionally biased region" description="Basic and acidic residues" evidence="1">
    <location>
        <begin position="204"/>
        <end position="239"/>
    </location>
</feature>
<feature type="compositionally biased region" description="Polar residues" evidence="1">
    <location>
        <begin position="157"/>
        <end position="174"/>
    </location>
</feature>
<feature type="region of interest" description="Disordered" evidence="1">
    <location>
        <begin position="126"/>
        <end position="316"/>
    </location>
</feature>
<dbReference type="EMBL" id="SCEB01006688">
    <property type="protein sequence ID" value="RXM92245.1"/>
    <property type="molecule type" value="Genomic_DNA"/>
</dbReference>
<accession>A0A444UVQ3</accession>
<organism evidence="2 3">
    <name type="scientific">Acipenser ruthenus</name>
    <name type="common">Sterlet sturgeon</name>
    <dbReference type="NCBI Taxonomy" id="7906"/>
    <lineage>
        <taxon>Eukaryota</taxon>
        <taxon>Metazoa</taxon>
        <taxon>Chordata</taxon>
        <taxon>Craniata</taxon>
        <taxon>Vertebrata</taxon>
        <taxon>Euteleostomi</taxon>
        <taxon>Actinopterygii</taxon>
        <taxon>Chondrostei</taxon>
        <taxon>Acipenseriformes</taxon>
        <taxon>Acipenseridae</taxon>
        <taxon>Acipenser</taxon>
    </lineage>
</organism>
<evidence type="ECO:0000256" key="1">
    <source>
        <dbReference type="SAM" id="MobiDB-lite"/>
    </source>
</evidence>
<feature type="compositionally biased region" description="Basic and acidic residues" evidence="1">
    <location>
        <begin position="284"/>
        <end position="293"/>
    </location>
</feature>
<name>A0A444UVQ3_ACIRT</name>
<keyword evidence="3" id="KW-1185">Reference proteome</keyword>
<sequence>MERYEACSACFYEREEGGTEGEGLREGEGAMEHENTDKHSDDSTIISPNPEKEDLTPASVLKQSPGFESGPTWDQNPAGLFKDKPSLESTGELTTSIPQEPGYLENEAASQKRDGIFLEQTSSDLQSQNRFTCETSQWPSHFQGHPGTFQIRPSGFEASNTGQPTSQGPETESSLVRPPEAKRLPFRTYLPRGYSWPSPYHSSLELRESEGEAQSETERQREREAEIEMKDVRDVKEARASFASQSSGRGSVGPTFAPSLHRYSLSLTPSLPASPETTQNEAESETRAEEKARSVPPHLGSRAKKRRDTSVDESYEWDSVDFPVESEILEALKLYSRESETAGERKRERPRSTIAVRELESRGLLSPDPPVSPASSQYRLPVRSLSEARFNELRQEFLEYRREQESSRDKKPDSEATLL</sequence>
<comment type="caution">
    <text evidence="2">The sequence shown here is derived from an EMBL/GenBank/DDBJ whole genome shotgun (WGS) entry which is preliminary data.</text>
</comment>
<feature type="compositionally biased region" description="Low complexity" evidence="1">
    <location>
        <begin position="264"/>
        <end position="278"/>
    </location>
</feature>
<feature type="compositionally biased region" description="Basic and acidic residues" evidence="1">
    <location>
        <begin position="13"/>
        <end position="42"/>
    </location>
</feature>